<dbReference type="Proteomes" id="UP000238479">
    <property type="component" value="Chromosome 5"/>
</dbReference>
<name>A0A2P6QAV5_ROSCH</name>
<comment type="caution">
    <text evidence="2">The sequence shown here is derived from an EMBL/GenBank/DDBJ whole genome shotgun (WGS) entry which is preliminary data.</text>
</comment>
<keyword evidence="3" id="KW-1185">Reference proteome</keyword>
<evidence type="ECO:0000256" key="1">
    <source>
        <dbReference type="SAM" id="MobiDB-lite"/>
    </source>
</evidence>
<accession>A0A2P6QAV5</accession>
<proteinExistence type="predicted"/>
<dbReference type="AlphaFoldDB" id="A0A2P6QAV5"/>
<feature type="region of interest" description="Disordered" evidence="1">
    <location>
        <begin position="83"/>
        <end position="124"/>
    </location>
</feature>
<evidence type="ECO:0000313" key="3">
    <source>
        <dbReference type="Proteomes" id="UP000238479"/>
    </source>
</evidence>
<dbReference type="OMA" id="DEKTDWW"/>
<protein>
    <submittedName>
        <fullName evidence="2">Uncharacterized protein</fullName>
    </submittedName>
</protein>
<reference evidence="2 3" key="1">
    <citation type="journal article" date="2018" name="Nat. Genet.">
        <title>The Rosa genome provides new insights in the design of modern roses.</title>
        <authorList>
            <person name="Bendahmane M."/>
        </authorList>
    </citation>
    <scope>NUCLEOTIDE SEQUENCE [LARGE SCALE GENOMIC DNA]</scope>
    <source>
        <strain evidence="3">cv. Old Blush</strain>
    </source>
</reference>
<organism evidence="2 3">
    <name type="scientific">Rosa chinensis</name>
    <name type="common">China rose</name>
    <dbReference type="NCBI Taxonomy" id="74649"/>
    <lineage>
        <taxon>Eukaryota</taxon>
        <taxon>Viridiplantae</taxon>
        <taxon>Streptophyta</taxon>
        <taxon>Embryophyta</taxon>
        <taxon>Tracheophyta</taxon>
        <taxon>Spermatophyta</taxon>
        <taxon>Magnoliopsida</taxon>
        <taxon>eudicotyledons</taxon>
        <taxon>Gunneridae</taxon>
        <taxon>Pentapetalae</taxon>
        <taxon>rosids</taxon>
        <taxon>fabids</taxon>
        <taxon>Rosales</taxon>
        <taxon>Rosaceae</taxon>
        <taxon>Rosoideae</taxon>
        <taxon>Rosoideae incertae sedis</taxon>
        <taxon>Rosa</taxon>
    </lineage>
</organism>
<feature type="compositionally biased region" description="Acidic residues" evidence="1">
    <location>
        <begin position="103"/>
        <end position="124"/>
    </location>
</feature>
<evidence type="ECO:0000313" key="2">
    <source>
        <dbReference type="EMBL" id="PRQ31318.1"/>
    </source>
</evidence>
<dbReference type="Gramene" id="PRQ31318">
    <property type="protein sequence ID" value="PRQ31318"/>
    <property type="gene ID" value="RchiOBHm_Chr5g0034151"/>
</dbReference>
<sequence length="124" mass="13753">MATKTILKDAKAPLLLFRSPYLAAAIPNTAPPNPLLIQTIQPSHQKPLLHLSGLRQYLYQQPPSPKVDGLGLSRALDSTLRRLQARGSDDEEEDDSSAKWSDDENCSDFDSEDVCDEEKTDSED</sequence>
<dbReference type="EMBL" id="PDCK01000043">
    <property type="protein sequence ID" value="PRQ31318.1"/>
    <property type="molecule type" value="Genomic_DNA"/>
</dbReference>
<gene>
    <name evidence="2" type="ORF">RchiOBHm_Chr5g0034151</name>
</gene>